<dbReference type="SUPFAM" id="SSF51679">
    <property type="entry name" value="Bacterial luciferase-like"/>
    <property type="match status" value="1"/>
</dbReference>
<accession>A0A0U4C3D1</accession>
<evidence type="ECO:0000259" key="3">
    <source>
        <dbReference type="Pfam" id="PF00296"/>
    </source>
</evidence>
<dbReference type="Proteomes" id="UP000059542">
    <property type="component" value="Chromosome"/>
</dbReference>
<dbReference type="PANTHER" id="PTHR30137">
    <property type="entry name" value="LUCIFERASE-LIKE MONOOXYGENASE"/>
    <property type="match status" value="1"/>
</dbReference>
<dbReference type="GO" id="GO:0004497">
    <property type="term" value="F:monooxygenase activity"/>
    <property type="evidence" value="ECO:0007669"/>
    <property type="project" value="UniProtKB-KW"/>
</dbReference>
<gene>
    <name evidence="4" type="ORF">AUC43_05960</name>
</gene>
<dbReference type="Gene3D" id="3.20.20.30">
    <property type="entry name" value="Luciferase-like domain"/>
    <property type="match status" value="1"/>
</dbReference>
<dbReference type="KEGG" id="hyg:AUC43_05960"/>
<keyword evidence="1" id="KW-0560">Oxidoreductase</keyword>
<dbReference type="PANTHER" id="PTHR30137:SF8">
    <property type="entry name" value="BLR5498 PROTEIN"/>
    <property type="match status" value="1"/>
</dbReference>
<dbReference type="Pfam" id="PF00296">
    <property type="entry name" value="Bac_luciferase"/>
    <property type="match status" value="1"/>
</dbReference>
<dbReference type="AlphaFoldDB" id="A0A0U4C3D1"/>
<reference evidence="4 5" key="1">
    <citation type="submission" date="2015-12" db="EMBL/GenBank/DDBJ databases">
        <authorList>
            <person name="Shamseldin A."/>
            <person name="Moawad H."/>
            <person name="Abd El-Rahim W.M."/>
            <person name="Sadowsky M.J."/>
        </authorList>
    </citation>
    <scope>NUCLEOTIDE SEQUENCE [LARGE SCALE GENOMIC DNA]</scope>
    <source>
        <strain evidence="4 5">DG5B</strain>
    </source>
</reference>
<dbReference type="OrthoDB" id="9776438at2"/>
<dbReference type="GO" id="GO:0016705">
    <property type="term" value="F:oxidoreductase activity, acting on paired donors, with incorporation or reduction of molecular oxygen"/>
    <property type="evidence" value="ECO:0007669"/>
    <property type="project" value="InterPro"/>
</dbReference>
<organism evidence="4 5">
    <name type="scientific">Hymenobacter sedentarius</name>
    <dbReference type="NCBI Taxonomy" id="1411621"/>
    <lineage>
        <taxon>Bacteria</taxon>
        <taxon>Pseudomonadati</taxon>
        <taxon>Bacteroidota</taxon>
        <taxon>Cytophagia</taxon>
        <taxon>Cytophagales</taxon>
        <taxon>Hymenobacteraceae</taxon>
        <taxon>Hymenobacter</taxon>
    </lineage>
</organism>
<sequence>MQLGISSFGEVAPAHVAGSDHTAGKRMQELLALARLADEVGLDVLALGEHHRPDFIISAPEVILAAVAAVTRRIRLSSAVTVLSSADPVRVFQNFATVDLISGGRAEIIAGRGSFIESYPLFGYDLNNYDELFVEKLNLLLKINGSEVVSWQGKHRPGIAAQGVYPRPAQPKLPVWIGIGGTPESAVRAGKLGLPLTIAILGGAPARYVPFAELYRESAQQAGHDAGQLPLALNCHFHLADTSEQAADEFFPPYSQLMNRIGRERGWSPMDRRHFDFLRGPEGPLFVGTAQEITEKLLYLHGLFNHTRFLAQLVLEGISHQSVMHSINLFGTQVAPAVREALARQKEQRPASSPTGA</sequence>
<evidence type="ECO:0000256" key="1">
    <source>
        <dbReference type="ARBA" id="ARBA00023002"/>
    </source>
</evidence>
<feature type="domain" description="Luciferase-like" evidence="3">
    <location>
        <begin position="8"/>
        <end position="303"/>
    </location>
</feature>
<name>A0A0U4C3D1_9BACT</name>
<protein>
    <submittedName>
        <fullName evidence="4">Luciferase</fullName>
    </submittedName>
</protein>
<evidence type="ECO:0000313" key="4">
    <source>
        <dbReference type="EMBL" id="ALW84664.1"/>
    </source>
</evidence>
<keyword evidence="5" id="KW-1185">Reference proteome</keyword>
<evidence type="ECO:0000256" key="2">
    <source>
        <dbReference type="ARBA" id="ARBA00023033"/>
    </source>
</evidence>
<evidence type="ECO:0000313" key="5">
    <source>
        <dbReference type="Proteomes" id="UP000059542"/>
    </source>
</evidence>
<keyword evidence="2" id="KW-0503">Monooxygenase</keyword>
<dbReference type="InterPro" id="IPR022290">
    <property type="entry name" value="LLM_Atu2307-like"/>
</dbReference>
<dbReference type="InterPro" id="IPR036661">
    <property type="entry name" value="Luciferase-like_sf"/>
</dbReference>
<dbReference type="RefSeq" id="WP_068190992.1">
    <property type="nucleotide sequence ID" value="NZ_CP013909.1"/>
</dbReference>
<dbReference type="STRING" id="1411621.AUC43_05960"/>
<dbReference type="InterPro" id="IPR011251">
    <property type="entry name" value="Luciferase-like_dom"/>
</dbReference>
<dbReference type="CDD" id="cd00347">
    <property type="entry name" value="Flavin_utilizing_monoxygenases"/>
    <property type="match status" value="1"/>
</dbReference>
<dbReference type="NCBIfam" id="TIGR03858">
    <property type="entry name" value="LLM_2I7G"/>
    <property type="match status" value="1"/>
</dbReference>
<dbReference type="GO" id="GO:0005829">
    <property type="term" value="C:cytosol"/>
    <property type="evidence" value="ECO:0007669"/>
    <property type="project" value="TreeGrafter"/>
</dbReference>
<proteinExistence type="predicted"/>
<dbReference type="InterPro" id="IPR050766">
    <property type="entry name" value="Bact_Lucif_Oxidored"/>
</dbReference>
<dbReference type="EMBL" id="CP013909">
    <property type="protein sequence ID" value="ALW84664.1"/>
    <property type="molecule type" value="Genomic_DNA"/>
</dbReference>